<evidence type="ECO:0000256" key="4">
    <source>
        <dbReference type="ARBA" id="ARBA00022917"/>
    </source>
</evidence>
<dbReference type="InterPro" id="IPR005793">
    <property type="entry name" value="Formyl_trans_C"/>
</dbReference>
<dbReference type="GeneID" id="100901596"/>
<dbReference type="InterPro" id="IPR041711">
    <property type="entry name" value="Met-tRNA-FMT_N"/>
</dbReference>
<dbReference type="KEGG" id="goe:100901596"/>
<dbReference type="InterPro" id="IPR002376">
    <property type="entry name" value="Formyl_transf_N"/>
</dbReference>
<dbReference type="InterPro" id="IPR011034">
    <property type="entry name" value="Formyl_transferase-like_C_sf"/>
</dbReference>
<dbReference type="Pfam" id="PF02911">
    <property type="entry name" value="Formyl_trans_C"/>
    <property type="match status" value="1"/>
</dbReference>
<evidence type="ECO:0000259" key="5">
    <source>
        <dbReference type="Pfam" id="PF00551"/>
    </source>
</evidence>
<evidence type="ECO:0000256" key="3">
    <source>
        <dbReference type="ARBA" id="ARBA00022679"/>
    </source>
</evidence>
<feature type="domain" description="Formyl transferase N-terminal" evidence="5">
    <location>
        <begin position="59"/>
        <end position="163"/>
    </location>
</feature>
<dbReference type="GO" id="GO:0004479">
    <property type="term" value="F:methionyl-tRNA formyltransferase activity"/>
    <property type="evidence" value="ECO:0007669"/>
    <property type="project" value="UniProtKB-EC"/>
</dbReference>
<feature type="domain" description="Formyl transferase C-terminal" evidence="6">
    <location>
        <begin position="188"/>
        <end position="295"/>
    </location>
</feature>
<dbReference type="RefSeq" id="XP_003745148.1">
    <property type="nucleotide sequence ID" value="XM_003745100.2"/>
</dbReference>
<evidence type="ECO:0000313" key="7">
    <source>
        <dbReference type="Proteomes" id="UP000694867"/>
    </source>
</evidence>
<evidence type="ECO:0000256" key="2">
    <source>
        <dbReference type="ARBA" id="ARBA00012261"/>
    </source>
</evidence>
<dbReference type="CDD" id="cd08646">
    <property type="entry name" value="FMT_core_Met-tRNA-FMT_N"/>
    <property type="match status" value="1"/>
</dbReference>
<dbReference type="Pfam" id="PF00551">
    <property type="entry name" value="Formyl_trans_N"/>
    <property type="match status" value="1"/>
</dbReference>
<dbReference type="PANTHER" id="PTHR11138:SF5">
    <property type="entry name" value="METHIONYL-TRNA FORMYLTRANSFERASE, MITOCHONDRIAL"/>
    <property type="match status" value="1"/>
</dbReference>
<name>A0AAJ6QVF5_9ACAR</name>
<gene>
    <name evidence="8" type="primary">LOC100901596</name>
</gene>
<protein>
    <recommendedName>
        <fullName evidence="2">methionyl-tRNA formyltransferase</fullName>
        <ecNumber evidence="2">2.1.2.9</ecNumber>
    </recommendedName>
</protein>
<dbReference type="SUPFAM" id="SSF53328">
    <property type="entry name" value="Formyltransferase"/>
    <property type="match status" value="1"/>
</dbReference>
<keyword evidence="4" id="KW-0648">Protein biosynthesis</keyword>
<evidence type="ECO:0000259" key="6">
    <source>
        <dbReference type="Pfam" id="PF02911"/>
    </source>
</evidence>
<proteinExistence type="inferred from homology"/>
<evidence type="ECO:0000313" key="8">
    <source>
        <dbReference type="RefSeq" id="XP_003745148.1"/>
    </source>
</evidence>
<reference evidence="8" key="1">
    <citation type="submission" date="2025-08" db="UniProtKB">
        <authorList>
            <consortium name="RefSeq"/>
        </authorList>
    </citation>
    <scope>IDENTIFICATION</scope>
</reference>
<organism evidence="7 8">
    <name type="scientific">Galendromus occidentalis</name>
    <name type="common">western predatory mite</name>
    <dbReference type="NCBI Taxonomy" id="34638"/>
    <lineage>
        <taxon>Eukaryota</taxon>
        <taxon>Metazoa</taxon>
        <taxon>Ecdysozoa</taxon>
        <taxon>Arthropoda</taxon>
        <taxon>Chelicerata</taxon>
        <taxon>Arachnida</taxon>
        <taxon>Acari</taxon>
        <taxon>Parasitiformes</taxon>
        <taxon>Mesostigmata</taxon>
        <taxon>Gamasina</taxon>
        <taxon>Phytoseioidea</taxon>
        <taxon>Phytoseiidae</taxon>
        <taxon>Typhlodrominae</taxon>
        <taxon>Galendromus</taxon>
    </lineage>
</organism>
<dbReference type="SUPFAM" id="SSF50486">
    <property type="entry name" value="FMT C-terminal domain-like"/>
    <property type="match status" value="1"/>
</dbReference>
<dbReference type="PANTHER" id="PTHR11138">
    <property type="entry name" value="METHIONYL-TRNA FORMYLTRANSFERASE"/>
    <property type="match status" value="1"/>
</dbReference>
<keyword evidence="3" id="KW-0808">Transferase</keyword>
<accession>A0AAJ6QVF5</accession>
<dbReference type="Gene3D" id="3.40.50.12230">
    <property type="match status" value="1"/>
</dbReference>
<dbReference type="EC" id="2.1.2.9" evidence="2"/>
<keyword evidence="7" id="KW-1185">Reference proteome</keyword>
<dbReference type="GO" id="GO:0005739">
    <property type="term" value="C:mitochondrion"/>
    <property type="evidence" value="ECO:0007669"/>
    <property type="project" value="TreeGrafter"/>
</dbReference>
<evidence type="ECO:0000256" key="1">
    <source>
        <dbReference type="ARBA" id="ARBA00010699"/>
    </source>
</evidence>
<dbReference type="Proteomes" id="UP000694867">
    <property type="component" value="Unplaced"/>
</dbReference>
<dbReference type="InterPro" id="IPR036477">
    <property type="entry name" value="Formyl_transf_N_sf"/>
</dbReference>
<comment type="similarity">
    <text evidence="1">Belongs to the Fmt family.</text>
</comment>
<sequence>MRLIFLGSDRFSVICLRALISHVNDLKSLTVVTNNYTPVFRCAVENNIVPMEWPYRLPPKRFDLGIVVSFGYMIPSACIEQCTHGMVNVHPSLLPRWRGAAPLVHTLLNRDSRTGVSLITVAKERFDTGSIIDKQELSGNPQNMEYAELHETTANLGAKMLLRFLDDVEGNLRAATPQGEEGATRAPKVTPSMAVIDWRRTVLEVDALRRAITPFEPLRTYFRGDLIKVFLVPLRESPPDIDPKYIREPLRPGCVVYCRKTRLIAVRCADGWIWVQAVVFQGRRRITANGFAAGYLSKSPCKFFSNEV</sequence>
<dbReference type="AlphaFoldDB" id="A0AAJ6QVF5"/>